<dbReference type="Proteomes" id="UP001174997">
    <property type="component" value="Unassembled WGS sequence"/>
</dbReference>
<accession>A0AA40D9G9</accession>
<evidence type="ECO:0000256" key="1">
    <source>
        <dbReference type="SAM" id="MobiDB-lite"/>
    </source>
</evidence>
<gene>
    <name evidence="2" type="ORF">QBC41DRAFT_322645</name>
</gene>
<protein>
    <submittedName>
        <fullName evidence="2">Uncharacterized protein</fullName>
    </submittedName>
</protein>
<dbReference type="EMBL" id="JAULSY010000062">
    <property type="protein sequence ID" value="KAK0668066.1"/>
    <property type="molecule type" value="Genomic_DNA"/>
</dbReference>
<reference evidence="2" key="1">
    <citation type="submission" date="2023-06" db="EMBL/GenBank/DDBJ databases">
        <title>Genome-scale phylogeny and comparative genomics of the fungal order Sordariales.</title>
        <authorList>
            <consortium name="Lawrence Berkeley National Laboratory"/>
            <person name="Hensen N."/>
            <person name="Bonometti L."/>
            <person name="Westerberg I."/>
            <person name="Brannstrom I.O."/>
            <person name="Guillou S."/>
            <person name="Cros-Aarteil S."/>
            <person name="Calhoun S."/>
            <person name="Haridas S."/>
            <person name="Kuo A."/>
            <person name="Mondo S."/>
            <person name="Pangilinan J."/>
            <person name="Riley R."/>
            <person name="Labutti K."/>
            <person name="Andreopoulos B."/>
            <person name="Lipzen A."/>
            <person name="Chen C."/>
            <person name="Yanf M."/>
            <person name="Daum C."/>
            <person name="Ng V."/>
            <person name="Clum A."/>
            <person name="Steindorff A."/>
            <person name="Ohm R."/>
            <person name="Martin F."/>
            <person name="Silar P."/>
            <person name="Natvig D."/>
            <person name="Lalanne C."/>
            <person name="Gautier V."/>
            <person name="Ament-Velasquez S.L."/>
            <person name="Kruys A."/>
            <person name="Hutchinson M.I."/>
            <person name="Powell A.J."/>
            <person name="Barry K."/>
            <person name="Miller A.N."/>
            <person name="Grigoriev I.V."/>
            <person name="Debuchy R."/>
            <person name="Gladieux P."/>
            <person name="Thoren M.H."/>
            <person name="Johannesson H."/>
        </authorList>
    </citation>
    <scope>NUCLEOTIDE SEQUENCE</scope>
    <source>
        <strain evidence="2">CBS 307.81</strain>
    </source>
</reference>
<organism evidence="2 3">
    <name type="scientific">Cercophora samala</name>
    <dbReference type="NCBI Taxonomy" id="330535"/>
    <lineage>
        <taxon>Eukaryota</taxon>
        <taxon>Fungi</taxon>
        <taxon>Dikarya</taxon>
        <taxon>Ascomycota</taxon>
        <taxon>Pezizomycotina</taxon>
        <taxon>Sordariomycetes</taxon>
        <taxon>Sordariomycetidae</taxon>
        <taxon>Sordariales</taxon>
        <taxon>Lasiosphaeriaceae</taxon>
        <taxon>Cercophora</taxon>
    </lineage>
</organism>
<feature type="region of interest" description="Disordered" evidence="1">
    <location>
        <begin position="1"/>
        <end position="28"/>
    </location>
</feature>
<comment type="caution">
    <text evidence="2">The sequence shown here is derived from an EMBL/GenBank/DDBJ whole genome shotgun (WGS) entry which is preliminary data.</text>
</comment>
<sequence length="204" mass="22685">MMLKLTSPLPFPRGQRWKTPQLAPKQPRISGGPPVCGFSLPKFGVGVGFACRCTWTLHLCCTQVPDQTRSGSVWRWVLSIASWPMPRWMSIVPWRSIPPCPLFSDPSYLLLYVHTPLPAKTPSAPPVRKAWANCRCETVGDGFPNRQLPRQLPKPLGVSVVRGSTIGIIIIISNKCWLSNPTPTRSLSCHCLGSTLGFWVMVPW</sequence>
<name>A0AA40D9G9_9PEZI</name>
<proteinExistence type="predicted"/>
<dbReference type="AlphaFoldDB" id="A0AA40D9G9"/>
<keyword evidence="3" id="KW-1185">Reference proteome</keyword>
<evidence type="ECO:0000313" key="2">
    <source>
        <dbReference type="EMBL" id="KAK0668066.1"/>
    </source>
</evidence>
<evidence type="ECO:0000313" key="3">
    <source>
        <dbReference type="Proteomes" id="UP001174997"/>
    </source>
</evidence>